<dbReference type="OrthoDB" id="6971791at2"/>
<evidence type="ECO:0000313" key="2">
    <source>
        <dbReference type="Proteomes" id="UP000253940"/>
    </source>
</evidence>
<dbReference type="EMBL" id="CP031222">
    <property type="protein sequence ID" value="AXI03789.1"/>
    <property type="molecule type" value="Genomic_DNA"/>
</dbReference>
<gene>
    <name evidence="1" type="ORF">HYN46_13680</name>
</gene>
<name>A0A345P930_9GAMM</name>
<sequence length="163" mass="18957">MLISTKHLTNYECRDFNEPNFLSLPVTIQWPLDKHVALHLFLKFQLHVLEKLNIQIANEVSQVNDPQLLATEYLAGHLSFASLDSARVQWWDYIDDHNGITNFQDRNLLMARLAVCLLMTKVNEGDTLQDHLDWFIEFLKALGEDSKKVTALKKDYFNLADRI</sequence>
<dbReference type="KEGG" id="mbah:HYN46_13680"/>
<reference evidence="1 2" key="1">
    <citation type="submission" date="2018-07" db="EMBL/GenBank/DDBJ databases">
        <title>Genome sequencing of Moraxellaceae gen. HYN0046.</title>
        <authorList>
            <person name="Kim M."/>
            <person name="Yi H."/>
        </authorList>
    </citation>
    <scope>NUCLEOTIDE SEQUENCE [LARGE SCALE GENOMIC DNA]</scope>
    <source>
        <strain evidence="1 2">HYN0046</strain>
    </source>
</reference>
<organism evidence="1 2">
    <name type="scientific">Aquirhabdus parva</name>
    <dbReference type="NCBI Taxonomy" id="2283318"/>
    <lineage>
        <taxon>Bacteria</taxon>
        <taxon>Pseudomonadati</taxon>
        <taxon>Pseudomonadota</taxon>
        <taxon>Gammaproteobacteria</taxon>
        <taxon>Moraxellales</taxon>
        <taxon>Moraxellaceae</taxon>
        <taxon>Aquirhabdus</taxon>
    </lineage>
</organism>
<keyword evidence="2" id="KW-1185">Reference proteome</keyword>
<dbReference type="RefSeq" id="WP_114899897.1">
    <property type="nucleotide sequence ID" value="NZ_CP031222.1"/>
</dbReference>
<dbReference type="Proteomes" id="UP000253940">
    <property type="component" value="Chromosome"/>
</dbReference>
<proteinExistence type="predicted"/>
<evidence type="ECO:0000313" key="1">
    <source>
        <dbReference type="EMBL" id="AXI03789.1"/>
    </source>
</evidence>
<dbReference type="AlphaFoldDB" id="A0A345P930"/>
<protein>
    <submittedName>
        <fullName evidence="1">Uncharacterized protein</fullName>
    </submittedName>
</protein>
<accession>A0A345P930</accession>